<dbReference type="GO" id="GO:0003676">
    <property type="term" value="F:nucleic acid binding"/>
    <property type="evidence" value="ECO:0007669"/>
    <property type="project" value="InterPro"/>
</dbReference>
<sequence length="170" mass="18516">MRERGPAHQPHVFADDSILFCRPQISAAPAFVVYSGPMSRDPGSKDDKGKVIIARSRQLDGSFSSDTGKLLALREGLLLAKFYNIDVKTAEVDSSFVASILNSQKPFLGDAKFIVNDIKALFLAFGICKCQATLKSGNSLALNLAMLAFSSSREQIWLDSSPLVVLFLVF</sequence>
<protein>
    <recommendedName>
        <fullName evidence="1">RNase H type-1 domain-containing protein</fullName>
    </recommendedName>
</protein>
<dbReference type="EMBL" id="JANJYJ010000001">
    <property type="protein sequence ID" value="KAK3230595.1"/>
    <property type="molecule type" value="Genomic_DNA"/>
</dbReference>
<dbReference type="InterPro" id="IPR002156">
    <property type="entry name" value="RNaseH_domain"/>
</dbReference>
<organism evidence="2 3">
    <name type="scientific">Dipteronia sinensis</name>
    <dbReference type="NCBI Taxonomy" id="43782"/>
    <lineage>
        <taxon>Eukaryota</taxon>
        <taxon>Viridiplantae</taxon>
        <taxon>Streptophyta</taxon>
        <taxon>Embryophyta</taxon>
        <taxon>Tracheophyta</taxon>
        <taxon>Spermatophyta</taxon>
        <taxon>Magnoliopsida</taxon>
        <taxon>eudicotyledons</taxon>
        <taxon>Gunneridae</taxon>
        <taxon>Pentapetalae</taxon>
        <taxon>rosids</taxon>
        <taxon>malvids</taxon>
        <taxon>Sapindales</taxon>
        <taxon>Sapindaceae</taxon>
        <taxon>Hippocastanoideae</taxon>
        <taxon>Acereae</taxon>
        <taxon>Dipteronia</taxon>
    </lineage>
</organism>
<dbReference type="Proteomes" id="UP001281410">
    <property type="component" value="Unassembled WGS sequence"/>
</dbReference>
<accession>A0AAE0B753</accession>
<evidence type="ECO:0000313" key="3">
    <source>
        <dbReference type="Proteomes" id="UP001281410"/>
    </source>
</evidence>
<comment type="caution">
    <text evidence="2">The sequence shown here is derived from an EMBL/GenBank/DDBJ whole genome shotgun (WGS) entry which is preliminary data.</text>
</comment>
<feature type="domain" description="RNase H type-1" evidence="1">
    <location>
        <begin position="46"/>
        <end position="146"/>
    </location>
</feature>
<evidence type="ECO:0000313" key="2">
    <source>
        <dbReference type="EMBL" id="KAK3230595.1"/>
    </source>
</evidence>
<evidence type="ECO:0000259" key="1">
    <source>
        <dbReference type="Pfam" id="PF13456"/>
    </source>
</evidence>
<dbReference type="GO" id="GO:0004523">
    <property type="term" value="F:RNA-DNA hybrid ribonuclease activity"/>
    <property type="evidence" value="ECO:0007669"/>
    <property type="project" value="InterPro"/>
</dbReference>
<dbReference type="AlphaFoldDB" id="A0AAE0B753"/>
<gene>
    <name evidence="2" type="ORF">Dsin_002476</name>
</gene>
<keyword evidence="3" id="KW-1185">Reference proteome</keyword>
<proteinExistence type="predicted"/>
<reference evidence="2" key="1">
    <citation type="journal article" date="2023" name="Plant J.">
        <title>Genome sequences and population genomics provide insights into the demographic history, inbreeding, and mutation load of two 'living fossil' tree species of Dipteronia.</title>
        <authorList>
            <person name="Feng Y."/>
            <person name="Comes H.P."/>
            <person name="Chen J."/>
            <person name="Zhu S."/>
            <person name="Lu R."/>
            <person name="Zhang X."/>
            <person name="Li P."/>
            <person name="Qiu J."/>
            <person name="Olsen K.M."/>
            <person name="Qiu Y."/>
        </authorList>
    </citation>
    <scope>NUCLEOTIDE SEQUENCE</scope>
    <source>
        <strain evidence="2">NBL</strain>
    </source>
</reference>
<dbReference type="Pfam" id="PF13456">
    <property type="entry name" value="RVT_3"/>
    <property type="match status" value="1"/>
</dbReference>
<name>A0AAE0B753_9ROSI</name>